<evidence type="ECO:0000256" key="2">
    <source>
        <dbReference type="ARBA" id="ARBA00023157"/>
    </source>
</evidence>
<keyword evidence="3" id="KW-0393">Immunoglobulin domain</keyword>
<dbReference type="PANTHER" id="PTHR47633:SF4">
    <property type="entry name" value="MYOPALLADIN ISOFORM X1"/>
    <property type="match status" value="1"/>
</dbReference>
<keyword evidence="2" id="KW-1015">Disulfide bond</keyword>
<keyword evidence="1" id="KW-0677">Repeat</keyword>
<dbReference type="SUPFAM" id="SSF48726">
    <property type="entry name" value="Immunoglobulin"/>
    <property type="match status" value="1"/>
</dbReference>
<accession>A0A915PKQ5</accession>
<evidence type="ECO:0000256" key="3">
    <source>
        <dbReference type="ARBA" id="ARBA00023319"/>
    </source>
</evidence>
<dbReference type="Gene3D" id="2.60.40.10">
    <property type="entry name" value="Immunoglobulins"/>
    <property type="match status" value="1"/>
</dbReference>
<dbReference type="Proteomes" id="UP000887581">
    <property type="component" value="Unplaced"/>
</dbReference>
<dbReference type="Pfam" id="PF07679">
    <property type="entry name" value="I-set"/>
    <property type="match status" value="1"/>
</dbReference>
<organism evidence="5 6">
    <name type="scientific">Setaria digitata</name>
    <dbReference type="NCBI Taxonomy" id="48799"/>
    <lineage>
        <taxon>Eukaryota</taxon>
        <taxon>Metazoa</taxon>
        <taxon>Ecdysozoa</taxon>
        <taxon>Nematoda</taxon>
        <taxon>Chromadorea</taxon>
        <taxon>Rhabditida</taxon>
        <taxon>Spirurina</taxon>
        <taxon>Spiruromorpha</taxon>
        <taxon>Filarioidea</taxon>
        <taxon>Setariidae</taxon>
        <taxon>Setaria</taxon>
    </lineage>
</organism>
<keyword evidence="5" id="KW-1185">Reference proteome</keyword>
<feature type="domain" description="Ig-like" evidence="4">
    <location>
        <begin position="59"/>
        <end position="141"/>
    </location>
</feature>
<dbReference type="PANTHER" id="PTHR47633">
    <property type="entry name" value="IMMUNOGLOBULIN"/>
    <property type="match status" value="1"/>
</dbReference>
<dbReference type="InterPro" id="IPR007110">
    <property type="entry name" value="Ig-like_dom"/>
</dbReference>
<name>A0A915PKQ5_9BILA</name>
<evidence type="ECO:0000256" key="1">
    <source>
        <dbReference type="ARBA" id="ARBA00022737"/>
    </source>
</evidence>
<proteinExistence type="predicted"/>
<dbReference type="InterPro" id="IPR013098">
    <property type="entry name" value="Ig_I-set"/>
</dbReference>
<protein>
    <submittedName>
        <fullName evidence="6">Ig-like domain-containing protein</fullName>
    </submittedName>
</protein>
<dbReference type="WBParaSite" id="sdigi.contig152.g5299.t1">
    <property type="protein sequence ID" value="sdigi.contig152.g5299.t1"/>
    <property type="gene ID" value="sdigi.contig152.g5299"/>
</dbReference>
<dbReference type="FunFam" id="2.60.40.10:FF:000032">
    <property type="entry name" value="palladin isoform X1"/>
    <property type="match status" value="1"/>
</dbReference>
<dbReference type="InterPro" id="IPR036179">
    <property type="entry name" value="Ig-like_dom_sf"/>
</dbReference>
<dbReference type="InterPro" id="IPR013783">
    <property type="entry name" value="Ig-like_fold"/>
</dbReference>
<evidence type="ECO:0000313" key="6">
    <source>
        <dbReference type="WBParaSite" id="sdigi.contig152.g5299.t1"/>
    </source>
</evidence>
<evidence type="ECO:0000313" key="5">
    <source>
        <dbReference type="Proteomes" id="UP000887581"/>
    </source>
</evidence>
<sequence length="150" mass="17128">MNRYMPSLNSFSSSYGMPMFDNSTTYSQIPGHTQLTKVDQLTYEIPHSKYAKNPWSCAPEFLKVFGDVCAQIGQQVCFDCILLGSPRPKVCWLFNNEKVKFDDIQIDDTADLCRLTIPKIHDYHYGTYTVLCENEVGRTIASADLIPHYN</sequence>
<dbReference type="AlphaFoldDB" id="A0A915PKQ5"/>
<reference evidence="6" key="1">
    <citation type="submission" date="2022-11" db="UniProtKB">
        <authorList>
            <consortium name="WormBaseParasite"/>
        </authorList>
    </citation>
    <scope>IDENTIFICATION</scope>
</reference>
<evidence type="ECO:0000259" key="4">
    <source>
        <dbReference type="PROSITE" id="PS50835"/>
    </source>
</evidence>
<dbReference type="PROSITE" id="PS50835">
    <property type="entry name" value="IG_LIKE"/>
    <property type="match status" value="1"/>
</dbReference>